<dbReference type="Proteomes" id="UP000076998">
    <property type="component" value="Unassembled WGS sequence"/>
</dbReference>
<comment type="caution">
    <text evidence="1">The sequence shown here is derived from an EMBL/GenBank/DDBJ whole genome shotgun (WGS) entry which is preliminary data.</text>
</comment>
<organism evidence="1 2">
    <name type="scientific">Microbacterium oleivorans</name>
    <dbReference type="NCBI Taxonomy" id="273677"/>
    <lineage>
        <taxon>Bacteria</taxon>
        <taxon>Bacillati</taxon>
        <taxon>Actinomycetota</taxon>
        <taxon>Actinomycetes</taxon>
        <taxon>Micrococcales</taxon>
        <taxon>Microbacteriaceae</taxon>
        <taxon>Microbacterium</taxon>
    </lineage>
</organism>
<evidence type="ECO:0000313" key="1">
    <source>
        <dbReference type="EMBL" id="OAH50281.1"/>
    </source>
</evidence>
<reference evidence="1 2" key="1">
    <citation type="submission" date="2016-02" db="EMBL/GenBank/DDBJ databases">
        <authorList>
            <person name="Wen L."/>
            <person name="He K."/>
            <person name="Yang H."/>
        </authorList>
    </citation>
    <scope>NUCLEOTIDE SEQUENCE [LARGE SCALE GENOMIC DNA]</scope>
    <source>
        <strain evidence="1 2">CD11_3</strain>
    </source>
</reference>
<protein>
    <submittedName>
        <fullName evidence="1">Uncharacterized protein</fullName>
    </submittedName>
</protein>
<dbReference type="EMBL" id="LSTV01000002">
    <property type="protein sequence ID" value="OAH50281.1"/>
    <property type="molecule type" value="Genomic_DNA"/>
</dbReference>
<name>A0A177KCF6_9MICO</name>
<gene>
    <name evidence="1" type="ORF">AYL44_07395</name>
</gene>
<accession>A0A177KCF6</accession>
<sequence>MAGQRSVPVDRDGPDFGEVEAAAAALRVLPSATNAESGFVEACGLARATALEDGTSDRAPCRVPVTLEKKFSYAWTASFSAPRRAMVGSALSQGVSGLARPWVMRVFVASPRVGWASPLVNASRAIAMYALWMKRHPPKTRMSAVRTAGVASILYW</sequence>
<proteinExistence type="predicted"/>
<dbReference type="AlphaFoldDB" id="A0A177KCF6"/>
<evidence type="ECO:0000313" key="2">
    <source>
        <dbReference type="Proteomes" id="UP000076998"/>
    </source>
</evidence>